<dbReference type="GO" id="GO:0031047">
    <property type="term" value="P:regulatory ncRNA-mediated gene silencing"/>
    <property type="evidence" value="ECO:0007669"/>
    <property type="project" value="UniProtKB-KW"/>
</dbReference>
<reference evidence="16 17" key="1">
    <citation type="submission" date="2014-12" db="EMBL/GenBank/DDBJ databases">
        <title>Genome assembly of Enhygromyxa salina DSM 15201.</title>
        <authorList>
            <person name="Sharma G."/>
            <person name="Subramanian S."/>
        </authorList>
    </citation>
    <scope>NUCLEOTIDE SEQUENCE [LARGE SCALE GENOMIC DNA]</scope>
    <source>
        <strain evidence="16 17">DSM 15201</strain>
    </source>
</reference>
<dbReference type="InterPro" id="IPR038546">
    <property type="entry name" value="Hen1_N_sf"/>
</dbReference>
<dbReference type="InterPro" id="IPR026610">
    <property type="entry name" value="Hen1"/>
</dbReference>
<keyword evidence="6" id="KW-0949">S-adenosyl-L-methionine</keyword>
<comment type="similarity">
    <text evidence="2">Belongs to the methyltransferase superfamily. HEN1 family.</text>
</comment>
<evidence type="ECO:0000256" key="2">
    <source>
        <dbReference type="ARBA" id="ARBA00009026"/>
    </source>
</evidence>
<evidence type="ECO:0000256" key="7">
    <source>
        <dbReference type="ARBA" id="ARBA00022723"/>
    </source>
</evidence>
<evidence type="ECO:0000256" key="4">
    <source>
        <dbReference type="ARBA" id="ARBA00022603"/>
    </source>
</evidence>
<keyword evidence="7" id="KW-0479">Metal-binding</keyword>
<keyword evidence="5" id="KW-0808">Transferase</keyword>
<feature type="compositionally biased region" description="Basic and acidic residues" evidence="13">
    <location>
        <begin position="248"/>
        <end position="258"/>
    </location>
</feature>
<evidence type="ECO:0000313" key="17">
    <source>
        <dbReference type="Proteomes" id="UP000031599"/>
    </source>
</evidence>
<keyword evidence="10" id="KW-0943">RNA-mediated gene silencing</keyword>
<keyword evidence="9" id="KW-0694">RNA-binding</keyword>
<keyword evidence="8" id="KW-0460">Magnesium</keyword>
<evidence type="ECO:0000313" key="16">
    <source>
        <dbReference type="EMBL" id="KIG15471.1"/>
    </source>
</evidence>
<dbReference type="GO" id="GO:0090486">
    <property type="term" value="F:small RNA 2'-O-methyltransferase activity"/>
    <property type="evidence" value="ECO:0007669"/>
    <property type="project" value="UniProtKB-EC"/>
</dbReference>
<dbReference type="Pfam" id="PF12623">
    <property type="entry name" value="Hen1_L"/>
    <property type="match status" value="1"/>
</dbReference>
<evidence type="ECO:0000256" key="13">
    <source>
        <dbReference type="SAM" id="MobiDB-lite"/>
    </source>
</evidence>
<dbReference type="InterPro" id="IPR029063">
    <property type="entry name" value="SAM-dependent_MTases_sf"/>
</dbReference>
<dbReference type="InterPro" id="IPR024740">
    <property type="entry name" value="Hen1_N"/>
</dbReference>
<dbReference type="GO" id="GO:0001510">
    <property type="term" value="P:RNA methylation"/>
    <property type="evidence" value="ECO:0007669"/>
    <property type="project" value="InterPro"/>
</dbReference>
<evidence type="ECO:0000256" key="8">
    <source>
        <dbReference type="ARBA" id="ARBA00022842"/>
    </source>
</evidence>
<dbReference type="Gene3D" id="3.30.1610.20">
    <property type="entry name" value="Hen1, N-terminal domain"/>
    <property type="match status" value="1"/>
</dbReference>
<dbReference type="InterPro" id="IPR013217">
    <property type="entry name" value="Methyltransf_12"/>
</dbReference>
<gene>
    <name evidence="16" type="ORF">DB30_05588</name>
</gene>
<evidence type="ECO:0000256" key="1">
    <source>
        <dbReference type="ARBA" id="ARBA00001946"/>
    </source>
</evidence>
<evidence type="ECO:0000256" key="12">
    <source>
        <dbReference type="ARBA" id="ARBA00048418"/>
    </source>
</evidence>
<name>A0A0C2CWP5_9BACT</name>
<evidence type="ECO:0000256" key="5">
    <source>
        <dbReference type="ARBA" id="ARBA00022679"/>
    </source>
</evidence>
<dbReference type="RefSeq" id="WP_052551635.1">
    <property type="nucleotide sequence ID" value="NZ_JMCC02000053.1"/>
</dbReference>
<feature type="region of interest" description="Disordered" evidence="13">
    <location>
        <begin position="239"/>
        <end position="258"/>
    </location>
</feature>
<evidence type="ECO:0000256" key="9">
    <source>
        <dbReference type="ARBA" id="ARBA00022884"/>
    </source>
</evidence>
<dbReference type="PANTHER" id="PTHR21404:SF3">
    <property type="entry name" value="SMALL RNA 2'-O-METHYLTRANSFERASE"/>
    <property type="match status" value="1"/>
</dbReference>
<feature type="domain" description="Hen1 N-terminal" evidence="15">
    <location>
        <begin position="1"/>
        <end position="240"/>
    </location>
</feature>
<evidence type="ECO:0000256" key="10">
    <source>
        <dbReference type="ARBA" id="ARBA00023158"/>
    </source>
</evidence>
<evidence type="ECO:0000256" key="3">
    <source>
        <dbReference type="ARBA" id="ARBA00021330"/>
    </source>
</evidence>
<dbReference type="EMBL" id="JMCC02000053">
    <property type="protein sequence ID" value="KIG15471.1"/>
    <property type="molecule type" value="Genomic_DNA"/>
</dbReference>
<dbReference type="CDD" id="cd02440">
    <property type="entry name" value="AdoMet_MTases"/>
    <property type="match status" value="1"/>
</dbReference>
<dbReference type="InterPro" id="IPR024026">
    <property type="entry name" value="3'-RNA_MeTfrase_Hen1_bac"/>
</dbReference>
<dbReference type="Gene3D" id="3.40.50.150">
    <property type="entry name" value="Vaccinia Virus protein VP39"/>
    <property type="match status" value="1"/>
</dbReference>
<dbReference type="EC" id="2.1.1.386" evidence="11"/>
<comment type="cofactor">
    <cofactor evidence="1">
        <name>Mg(2+)</name>
        <dbReference type="ChEBI" id="CHEBI:18420"/>
    </cofactor>
</comment>
<dbReference type="NCBIfam" id="TIGR04074">
    <property type="entry name" value="bacter_Hen1"/>
    <property type="match status" value="1"/>
</dbReference>
<dbReference type="GO" id="GO:0046872">
    <property type="term" value="F:metal ion binding"/>
    <property type="evidence" value="ECO:0007669"/>
    <property type="project" value="UniProtKB-KW"/>
</dbReference>
<sequence>MLLTITTTHQPATDLGYLLGKNPERTQSFELPFGEGHVYYPEATTERCTAALLLDVDPIGLVRRAQGADGFALSQYTNDRPYVSSSFLSVAIGRVFGQALSGRSRDRAELCETAIPLEARLAVLPIRGGEAFVRALFEPLGYELEIERHQLDADFPQWGDSPYCTITLRATLRLQDLLRHLTVLVPVLDDNKHYWVGSDEVDKLLARGEGWLAAHPQREAIAQRYLRHQRSLTREALARLTDDDEPEPIAKEDEHHRQEEALERKLTLNDQRLQAVLSALRRHGVRRVVDVGCGEGRLLRELVRDRTFERIVGMDVSPTSLERASARLRIDELSERRRARIELIQGSLTYRDKRLAGFDAACAVEVIEHIDATRLAAFEHVLFEAAGPACVIVTTPNVEYNVRFETLPAGKLRHRDHRFEWTRAEFEDWANGVAQRHGYEVVFEPIGPVDPEVGAPTQMGVFTR</sequence>
<proteinExistence type="inferred from homology"/>
<dbReference type="AlphaFoldDB" id="A0A0C2CWP5"/>
<evidence type="ECO:0000259" key="14">
    <source>
        <dbReference type="Pfam" id="PF08242"/>
    </source>
</evidence>
<evidence type="ECO:0000256" key="6">
    <source>
        <dbReference type="ARBA" id="ARBA00022691"/>
    </source>
</evidence>
<evidence type="ECO:0000259" key="15">
    <source>
        <dbReference type="Pfam" id="PF12623"/>
    </source>
</evidence>
<dbReference type="PANTHER" id="PTHR21404">
    <property type="entry name" value="HEN1"/>
    <property type="match status" value="1"/>
</dbReference>
<dbReference type="GO" id="GO:0003723">
    <property type="term" value="F:RNA binding"/>
    <property type="evidence" value="ECO:0007669"/>
    <property type="project" value="UniProtKB-KW"/>
</dbReference>
<comment type="caution">
    <text evidence="16">The sequence shown here is derived from an EMBL/GenBank/DDBJ whole genome shotgun (WGS) entry which is preliminary data.</text>
</comment>
<comment type="catalytic activity">
    <reaction evidence="12">
        <text>small RNA 3'-end nucleotide + S-adenosyl-L-methionine = small RNA 3'-end 2'-O-methylnucleotide + S-adenosyl-L-homocysteine + H(+)</text>
        <dbReference type="Rhea" id="RHEA:37887"/>
        <dbReference type="Rhea" id="RHEA-COMP:10415"/>
        <dbReference type="Rhea" id="RHEA-COMP:10416"/>
        <dbReference type="ChEBI" id="CHEBI:15378"/>
        <dbReference type="ChEBI" id="CHEBI:57856"/>
        <dbReference type="ChEBI" id="CHEBI:59789"/>
        <dbReference type="ChEBI" id="CHEBI:74896"/>
        <dbReference type="ChEBI" id="CHEBI:74898"/>
        <dbReference type="EC" id="2.1.1.386"/>
    </reaction>
</comment>
<feature type="domain" description="Methyltransferase type 12" evidence="14">
    <location>
        <begin position="289"/>
        <end position="381"/>
    </location>
</feature>
<dbReference type="Proteomes" id="UP000031599">
    <property type="component" value="Unassembled WGS sequence"/>
</dbReference>
<keyword evidence="4 16" id="KW-0489">Methyltransferase</keyword>
<evidence type="ECO:0000256" key="11">
    <source>
        <dbReference type="ARBA" id="ARBA00035025"/>
    </source>
</evidence>
<protein>
    <recommendedName>
        <fullName evidence="3">Small RNA 2'-O-methyltransferase</fullName>
        <ecNumber evidence="11">2.1.1.386</ecNumber>
    </recommendedName>
</protein>
<dbReference type="Pfam" id="PF08242">
    <property type="entry name" value="Methyltransf_12"/>
    <property type="match status" value="1"/>
</dbReference>
<dbReference type="SUPFAM" id="SSF53335">
    <property type="entry name" value="S-adenosyl-L-methionine-dependent methyltransferases"/>
    <property type="match status" value="1"/>
</dbReference>
<accession>A0A0C2CWP5</accession>
<organism evidence="16 17">
    <name type="scientific">Enhygromyxa salina</name>
    <dbReference type="NCBI Taxonomy" id="215803"/>
    <lineage>
        <taxon>Bacteria</taxon>
        <taxon>Pseudomonadati</taxon>
        <taxon>Myxococcota</taxon>
        <taxon>Polyangia</taxon>
        <taxon>Nannocystales</taxon>
        <taxon>Nannocystaceae</taxon>
        <taxon>Enhygromyxa</taxon>
    </lineage>
</organism>